<keyword evidence="6" id="KW-0812">Transmembrane</keyword>
<evidence type="ECO:0000256" key="3">
    <source>
        <dbReference type="ARBA" id="ARBA00022679"/>
    </source>
</evidence>
<keyword evidence="3" id="KW-0808">Transferase</keyword>
<gene>
    <name evidence="8" type="primary">CHS3_4</name>
    <name evidence="8" type="ORF">BGW38_006213</name>
</gene>
<comment type="caution">
    <text evidence="8">The sequence shown here is derived from an EMBL/GenBank/DDBJ whole genome shotgun (WGS) entry which is preliminary data.</text>
</comment>
<dbReference type="EMBL" id="JAABOA010003961">
    <property type="protein sequence ID" value="KAF9578144.1"/>
    <property type="molecule type" value="Genomic_DNA"/>
</dbReference>
<sequence>MENPGLSYEEPQGRRQGGAAGGSSQNAEGAARGKPTNFKRQKSLVRPERERIDRNHPQYHYRNATQNLEGSNIKVQASSTGNDPTGINLGRTGVRRGKSVLGREPEKPGHLRAKQKAAAPQKRKTIPEIKNPLKKTREWPSKWVIYYNAVTCCFPAALLKSCGKHAPEIQRAWREKVALVSIIVMMVLAVGFLTFGLQQALCRDEQSGKFVAGSRDTEVIINGFGYYLNAEDSGNGEPVFRHPPINKDISLETVDIMNDPTYAAKGMDASFLFQEPAGGVCEKFITRSAPAVPSDPVANLYFPCEYRSVNGNTQPNFTNARSAVGCHTAAGTRQKWDAMKKSYNSPAYYTWENITNTQRRFFAYDGDVYDADILNWIKSDFSVDDSIAALRNGSIALQRDLSFLFAQRKMLDVGICLKQIARVGAMDSKTIGCVASDVITYVSLVIILGVVFIKFFLAVFFGWFLSHKLGGFDKESYQERMKRAEQIEAWSSDINRPAFQTKRQTIFPTTSRFTPPSGSSTPAL</sequence>
<proteinExistence type="predicted"/>
<feature type="non-terminal residue" evidence="8">
    <location>
        <position position="1"/>
    </location>
</feature>
<dbReference type="GO" id="GO:0016740">
    <property type="term" value="F:transferase activity"/>
    <property type="evidence" value="ECO:0007669"/>
    <property type="project" value="UniProtKB-KW"/>
</dbReference>
<keyword evidence="6" id="KW-1133">Transmembrane helix</keyword>
<feature type="region of interest" description="Disordered" evidence="5">
    <location>
        <begin position="98"/>
        <end position="123"/>
    </location>
</feature>
<feature type="compositionally biased region" description="Basic and acidic residues" evidence="5">
    <location>
        <begin position="45"/>
        <end position="56"/>
    </location>
</feature>
<evidence type="ECO:0000313" key="8">
    <source>
        <dbReference type="EMBL" id="KAF9578144.1"/>
    </source>
</evidence>
<dbReference type="GO" id="GO:0005886">
    <property type="term" value="C:plasma membrane"/>
    <property type="evidence" value="ECO:0007669"/>
    <property type="project" value="UniProtKB-SubCell"/>
</dbReference>
<accession>A0A9P6FMU1</accession>
<feature type="transmembrane region" description="Helical" evidence="6">
    <location>
        <begin position="438"/>
        <end position="465"/>
    </location>
</feature>
<evidence type="ECO:0000259" key="7">
    <source>
        <dbReference type="Pfam" id="PF22997"/>
    </source>
</evidence>
<evidence type="ECO:0000256" key="1">
    <source>
        <dbReference type="ARBA" id="ARBA00004651"/>
    </source>
</evidence>
<evidence type="ECO:0000313" key="9">
    <source>
        <dbReference type="Proteomes" id="UP000780801"/>
    </source>
</evidence>
<feature type="region of interest" description="Disordered" evidence="5">
    <location>
        <begin position="1"/>
        <end position="58"/>
    </location>
</feature>
<reference evidence="8" key="1">
    <citation type="journal article" date="2020" name="Fungal Divers.">
        <title>Resolving the Mortierellaceae phylogeny through synthesis of multi-gene phylogenetics and phylogenomics.</title>
        <authorList>
            <person name="Vandepol N."/>
            <person name="Liber J."/>
            <person name="Desiro A."/>
            <person name="Na H."/>
            <person name="Kennedy M."/>
            <person name="Barry K."/>
            <person name="Grigoriev I.V."/>
            <person name="Miller A.N."/>
            <person name="O'Donnell K."/>
            <person name="Stajich J.E."/>
            <person name="Bonito G."/>
        </authorList>
    </citation>
    <scope>NUCLEOTIDE SEQUENCE</scope>
    <source>
        <strain evidence="8">KOD1015</strain>
    </source>
</reference>
<keyword evidence="9" id="KW-1185">Reference proteome</keyword>
<evidence type="ECO:0000256" key="4">
    <source>
        <dbReference type="ARBA" id="ARBA00023180"/>
    </source>
</evidence>
<feature type="transmembrane region" description="Helical" evidence="6">
    <location>
        <begin position="177"/>
        <end position="197"/>
    </location>
</feature>
<organism evidence="8 9">
    <name type="scientific">Lunasporangiospora selenospora</name>
    <dbReference type="NCBI Taxonomy" id="979761"/>
    <lineage>
        <taxon>Eukaryota</taxon>
        <taxon>Fungi</taxon>
        <taxon>Fungi incertae sedis</taxon>
        <taxon>Mucoromycota</taxon>
        <taxon>Mortierellomycotina</taxon>
        <taxon>Mortierellomycetes</taxon>
        <taxon>Mortierellales</taxon>
        <taxon>Mortierellaceae</taxon>
        <taxon>Lunasporangiospora</taxon>
    </lineage>
</organism>
<keyword evidence="4" id="KW-0325">Glycoprotein</keyword>
<protein>
    <submittedName>
        <fullName evidence="8">Chitin synthase, class 3</fullName>
    </submittedName>
</protein>
<evidence type="ECO:0000256" key="2">
    <source>
        <dbReference type="ARBA" id="ARBA00022475"/>
    </source>
</evidence>
<dbReference type="OrthoDB" id="370884at2759"/>
<dbReference type="AlphaFoldDB" id="A0A9P6FMU1"/>
<feature type="domain" description="Chitin synthase 4-like" evidence="7">
    <location>
        <begin position="348"/>
        <end position="424"/>
    </location>
</feature>
<evidence type="ECO:0000256" key="6">
    <source>
        <dbReference type="SAM" id="Phobius"/>
    </source>
</evidence>
<keyword evidence="2" id="KW-1003">Cell membrane</keyword>
<name>A0A9P6FMU1_9FUNG</name>
<comment type="subcellular location">
    <subcellularLocation>
        <location evidence="1">Cell membrane</location>
        <topology evidence="1">Multi-pass membrane protein</topology>
    </subcellularLocation>
</comment>
<evidence type="ECO:0000256" key="5">
    <source>
        <dbReference type="SAM" id="MobiDB-lite"/>
    </source>
</evidence>
<dbReference type="Proteomes" id="UP000780801">
    <property type="component" value="Unassembled WGS sequence"/>
</dbReference>
<dbReference type="Pfam" id="PF22997">
    <property type="entry name" value="CHS4"/>
    <property type="match status" value="1"/>
</dbReference>
<keyword evidence="6" id="KW-0472">Membrane</keyword>
<dbReference type="InterPro" id="IPR054295">
    <property type="entry name" value="CHS4-like_dom"/>
</dbReference>